<evidence type="ECO:0000313" key="2">
    <source>
        <dbReference type="EMBL" id="MBB6096214.1"/>
    </source>
</evidence>
<sequence>MRASFISIGLFALAFQALAEDRKYASFAEYEMPRDAEVALARSAAPEQISSRATIKILTRNGFEVVATGDNGFLCMVMRSWSAAPDPEATYAAAIRSPICFDAIAARTVAPAEELKTKLGLEGQSPEAIAQEVATRYGNGQLPAMETVAFAYMWSADQNTGPGFGAWHPHMMIYAPYYENATLGSNAVGGHAAPFVVGSGAPYSTVLIVVDDKLAIRASKP</sequence>
<dbReference type="RefSeq" id="WP_184335610.1">
    <property type="nucleotide sequence ID" value="NZ_JACHHZ010000007.1"/>
</dbReference>
<reference evidence="2 3" key="1">
    <citation type="submission" date="2020-08" db="EMBL/GenBank/DDBJ databases">
        <title>Genomic Encyclopedia of Type Strains, Phase IV (KMG-IV): sequencing the most valuable type-strain genomes for metagenomic binning, comparative biology and taxonomic classification.</title>
        <authorList>
            <person name="Goeker M."/>
        </authorList>
    </citation>
    <scope>NUCLEOTIDE SEQUENCE [LARGE SCALE GENOMIC DNA]</scope>
    <source>
        <strain evidence="2 3">DSM 26723</strain>
    </source>
</reference>
<feature type="chain" id="PRO_5032374461" evidence="1">
    <location>
        <begin position="20"/>
        <end position="221"/>
    </location>
</feature>
<evidence type="ECO:0000313" key="3">
    <source>
        <dbReference type="Proteomes" id="UP000588068"/>
    </source>
</evidence>
<evidence type="ECO:0000256" key="1">
    <source>
        <dbReference type="SAM" id="SignalP"/>
    </source>
</evidence>
<protein>
    <submittedName>
        <fullName evidence="2">Uncharacterized protein</fullName>
    </submittedName>
</protein>
<feature type="signal peptide" evidence="1">
    <location>
        <begin position="1"/>
        <end position="19"/>
    </location>
</feature>
<accession>A0A841HU97</accession>
<keyword evidence="1" id="KW-0732">Signal</keyword>
<dbReference type="EMBL" id="JACHHZ010000007">
    <property type="protein sequence ID" value="MBB6096214.1"/>
    <property type="molecule type" value="Genomic_DNA"/>
</dbReference>
<keyword evidence="3" id="KW-1185">Reference proteome</keyword>
<name>A0A841HU97_9GAMM</name>
<comment type="caution">
    <text evidence="2">The sequence shown here is derived from an EMBL/GenBank/DDBJ whole genome shotgun (WGS) entry which is preliminary data.</text>
</comment>
<dbReference type="AlphaFoldDB" id="A0A841HU97"/>
<organism evidence="2 3">
    <name type="scientific">Povalibacter uvarum</name>
    <dbReference type="NCBI Taxonomy" id="732238"/>
    <lineage>
        <taxon>Bacteria</taxon>
        <taxon>Pseudomonadati</taxon>
        <taxon>Pseudomonadota</taxon>
        <taxon>Gammaproteobacteria</taxon>
        <taxon>Steroidobacterales</taxon>
        <taxon>Steroidobacteraceae</taxon>
        <taxon>Povalibacter</taxon>
    </lineage>
</organism>
<proteinExistence type="predicted"/>
<dbReference type="Proteomes" id="UP000588068">
    <property type="component" value="Unassembled WGS sequence"/>
</dbReference>
<gene>
    <name evidence="2" type="ORF">HNQ60_005136</name>
</gene>